<dbReference type="EMBL" id="BKCJ010005802">
    <property type="protein sequence ID" value="GEU68722.1"/>
    <property type="molecule type" value="Genomic_DNA"/>
</dbReference>
<sequence>MLDQTFDRLQNLVSILELLGEKLSQEDVNQKLLRSLSPEWNTHAVVWRNKADLDTISMDDLYNNLKVYEPEVKGMSSSSSSTQNMAFVSSSNNNTSSTNGAVNTALAVNTANGVSTASTQKTGRNFTVNGNETIGFDKSKVVCFNCHKSRHFSKECRAPRNQDNKHKESSRRSVPVEISVSTALVSCDGLSGYNWSDQAEKGPNYALMDFSSSSSDSKVLPPPPVKKPKPPIQRNFVIHTRDSLPPRILYPSRMLKQKQQEKDDIQIQKFWNMFKLLHLNITLAEALVLMPKYQKILKSLLSNKEKLQELANTPLNENCSAVILKKLPKKLGDPGKFLIPCGFSELKCKALADLKASINLMPLFVWKKLGLPDLIPTQMTLELANRAICTPDGIARDVFVPVGKFTFLADFVVVNYESDPRVPLILGRPYLRTARALIDVYGEEMILRDGDERLTLNMKHDTASYSNHPYSESVNLINIFNLSSKDCLKDLVSHKQSGNPTFSLHKEIASPEVIPEFHDSKGSNSLLEEFTDELALISYPPDYDDYRVCDIESDIREIEFLLFQVTASDFS</sequence>
<keyword evidence="3" id="KW-0808">Transferase</keyword>
<dbReference type="InterPro" id="IPR001878">
    <property type="entry name" value="Znf_CCHC"/>
</dbReference>
<dbReference type="PANTHER" id="PTHR33067">
    <property type="entry name" value="RNA-DIRECTED DNA POLYMERASE-RELATED"/>
    <property type="match status" value="1"/>
</dbReference>
<proteinExistence type="predicted"/>
<evidence type="ECO:0000313" key="3">
    <source>
        <dbReference type="EMBL" id="GEU68722.1"/>
    </source>
</evidence>
<accession>A0A6L2M7W7</accession>
<reference evidence="3" key="1">
    <citation type="journal article" date="2019" name="Sci. Rep.">
        <title>Draft genome of Tanacetum cinerariifolium, the natural source of mosquito coil.</title>
        <authorList>
            <person name="Yamashiro T."/>
            <person name="Shiraishi A."/>
            <person name="Satake H."/>
            <person name="Nakayama K."/>
        </authorList>
    </citation>
    <scope>NUCLEOTIDE SEQUENCE</scope>
</reference>
<name>A0A6L2M7W7_TANCI</name>
<comment type="caution">
    <text evidence="3">The sequence shown here is derived from an EMBL/GenBank/DDBJ whole genome shotgun (WGS) entry which is preliminary data.</text>
</comment>
<dbReference type="PANTHER" id="PTHR33067:SF35">
    <property type="entry name" value="ASPARTIC PEPTIDASE DDI1-TYPE DOMAIN-CONTAINING PROTEIN"/>
    <property type="match status" value="1"/>
</dbReference>
<dbReference type="GO" id="GO:0003676">
    <property type="term" value="F:nucleic acid binding"/>
    <property type="evidence" value="ECO:0007669"/>
    <property type="project" value="InterPro"/>
</dbReference>
<dbReference type="CDD" id="cd00303">
    <property type="entry name" value="retropepsin_like"/>
    <property type="match status" value="1"/>
</dbReference>
<evidence type="ECO:0000259" key="2">
    <source>
        <dbReference type="SMART" id="SM00343"/>
    </source>
</evidence>
<dbReference type="InterPro" id="IPR036875">
    <property type="entry name" value="Znf_CCHC_sf"/>
</dbReference>
<dbReference type="InterPro" id="IPR021109">
    <property type="entry name" value="Peptidase_aspartic_dom_sf"/>
</dbReference>
<feature type="compositionally biased region" description="Basic and acidic residues" evidence="1">
    <location>
        <begin position="155"/>
        <end position="171"/>
    </location>
</feature>
<dbReference type="Gene3D" id="2.40.70.10">
    <property type="entry name" value="Acid Proteases"/>
    <property type="match status" value="1"/>
</dbReference>
<keyword evidence="3" id="KW-0695">RNA-directed DNA polymerase</keyword>
<dbReference type="GO" id="GO:0003964">
    <property type="term" value="F:RNA-directed DNA polymerase activity"/>
    <property type="evidence" value="ECO:0007669"/>
    <property type="project" value="UniProtKB-KW"/>
</dbReference>
<dbReference type="AlphaFoldDB" id="A0A6L2M7W7"/>
<feature type="region of interest" description="Disordered" evidence="1">
    <location>
        <begin position="155"/>
        <end position="174"/>
    </location>
</feature>
<dbReference type="SMART" id="SM00343">
    <property type="entry name" value="ZnF_C2HC"/>
    <property type="match status" value="1"/>
</dbReference>
<feature type="domain" description="CCHC-type" evidence="2">
    <location>
        <begin position="142"/>
        <end position="158"/>
    </location>
</feature>
<keyword evidence="3" id="KW-0548">Nucleotidyltransferase</keyword>
<dbReference type="Gene3D" id="4.10.60.10">
    <property type="entry name" value="Zinc finger, CCHC-type"/>
    <property type="match status" value="1"/>
</dbReference>
<dbReference type="SUPFAM" id="SSF57756">
    <property type="entry name" value="Retrovirus zinc finger-like domains"/>
    <property type="match status" value="1"/>
</dbReference>
<organism evidence="3">
    <name type="scientific">Tanacetum cinerariifolium</name>
    <name type="common">Dalmatian daisy</name>
    <name type="synonym">Chrysanthemum cinerariifolium</name>
    <dbReference type="NCBI Taxonomy" id="118510"/>
    <lineage>
        <taxon>Eukaryota</taxon>
        <taxon>Viridiplantae</taxon>
        <taxon>Streptophyta</taxon>
        <taxon>Embryophyta</taxon>
        <taxon>Tracheophyta</taxon>
        <taxon>Spermatophyta</taxon>
        <taxon>Magnoliopsida</taxon>
        <taxon>eudicotyledons</taxon>
        <taxon>Gunneridae</taxon>
        <taxon>Pentapetalae</taxon>
        <taxon>asterids</taxon>
        <taxon>campanulids</taxon>
        <taxon>Asterales</taxon>
        <taxon>Asteraceae</taxon>
        <taxon>Asteroideae</taxon>
        <taxon>Anthemideae</taxon>
        <taxon>Anthemidinae</taxon>
        <taxon>Tanacetum</taxon>
    </lineage>
</organism>
<protein>
    <submittedName>
        <fullName evidence="3">Reverse transcriptase domain-containing protein</fullName>
    </submittedName>
</protein>
<evidence type="ECO:0000256" key="1">
    <source>
        <dbReference type="SAM" id="MobiDB-lite"/>
    </source>
</evidence>
<dbReference type="GO" id="GO:0008270">
    <property type="term" value="F:zinc ion binding"/>
    <property type="evidence" value="ECO:0007669"/>
    <property type="project" value="InterPro"/>
</dbReference>
<gene>
    <name evidence="3" type="ORF">Tci_040700</name>
</gene>
<dbReference type="Pfam" id="PF14223">
    <property type="entry name" value="Retrotran_gag_2"/>
    <property type="match status" value="1"/>
</dbReference>